<evidence type="ECO:0000313" key="4">
    <source>
        <dbReference type="EMBL" id="EDH7458379.1"/>
    </source>
</evidence>
<evidence type="ECO:0000313" key="1">
    <source>
        <dbReference type="EMBL" id="ATW54136.1"/>
    </source>
</evidence>
<dbReference type="EMBL" id="DAAMII010000024">
    <property type="protein sequence ID" value="HAC6766654.1"/>
    <property type="molecule type" value="Genomic_DNA"/>
</dbReference>
<reference evidence="4" key="4">
    <citation type="submission" date="2018-07" db="EMBL/GenBank/DDBJ databases">
        <authorList>
            <consortium name="PulseNet: The National Subtyping Network for Foodborne Disease Surveillance"/>
            <person name="Tarr C.L."/>
            <person name="Trees E."/>
            <person name="Katz L.S."/>
            <person name="Carleton-Romer H.A."/>
            <person name="Stroika S."/>
            <person name="Kucerova Z."/>
            <person name="Roache K.F."/>
            <person name="Sabol A.L."/>
            <person name="Besser J."/>
            <person name="Gerner-Smidt P."/>
        </authorList>
    </citation>
    <scope>NUCLEOTIDE SEQUENCE</scope>
    <source>
        <strain evidence="4">PNUSAS008615</strain>
    </source>
</reference>
<dbReference type="EMBL" id="AAGLNK010000025">
    <property type="protein sequence ID" value="EBP3695596.1"/>
    <property type="molecule type" value="Genomic_DNA"/>
</dbReference>
<proteinExistence type="predicted"/>
<evidence type="ECO:0000313" key="9">
    <source>
        <dbReference type="EMBL" id="QWJ71138.1"/>
    </source>
</evidence>
<evidence type="ECO:0000313" key="8">
    <source>
        <dbReference type="EMBL" id="HAE1650943.1"/>
    </source>
</evidence>
<dbReference type="EMBL" id="DAARAS010000111">
    <property type="protein sequence ID" value="HAE1650943.1"/>
    <property type="molecule type" value="Genomic_DNA"/>
</dbReference>
<reference evidence="5" key="6">
    <citation type="submission" date="2019-10" db="EMBL/GenBank/DDBJ databases">
        <authorList>
            <consortium name="NCBI Pathogen Detection Project"/>
        </authorList>
    </citation>
    <scope>NUCLEOTIDE SEQUENCE</scope>
    <source>
        <strain evidence="7">11-1391</strain>
        <strain evidence="5">Salmonella enterica</strain>
    </source>
</reference>
<dbReference type="EMBL" id="CP075144">
    <property type="protein sequence ID" value="QWJ71138.1"/>
    <property type="molecule type" value="Genomic_DNA"/>
</dbReference>
<dbReference type="EMBL" id="AAIYJF010000023">
    <property type="protein sequence ID" value="ECJ4379907.1"/>
    <property type="molecule type" value="Genomic_DNA"/>
</dbReference>
<protein>
    <submittedName>
        <fullName evidence="1">Uncharacterized protein</fullName>
    </submittedName>
</protein>
<name>A0A2I5HF09_SALDZ</name>
<accession>A0A2I5HF09</accession>
<sequence>MIIHNYRSMIGQFFPLQQENNEVRTANLTQDRPVGEFIKMDALPGDSKSSIEKMTHPLGGYDETGSMSPYMIVLLGDQRALDFAEKVLQAPRQRLLDTLGIDDNNKADRHTRLHSELESLTRFYPNNPEFEPKKITLNDQPFIEQEPTKPYFAGQRVITPDFTTYRAEQEKQRNNLLLCKTRDDSVLYFNQTPIIELKRYNDDVFAKETALRAGDNFLNKTQYFTPMVEYLTQFSKEGDILVQNPFETSSDKNTPHLQFIPGDVPLPLFYQNSQVLIDDKYQQVDWHLPTLAVTVDSRQHDWREQTERVQTVCQELLANQHISTTPVLRNLGNGLIKMYLIFKQDGSDLAAETMQRAPGWLESCGIFISNTPKAVTFTTLGAVQYYAPYGVTDKEQLLTSLVHHLINRA</sequence>
<reference evidence="2" key="5">
    <citation type="submission" date="2018-07" db="EMBL/GenBank/DDBJ databases">
        <authorList>
            <consortium name="GenomeTrakr network: Whole genome sequencing for foodborne pathogen traceback"/>
        </authorList>
    </citation>
    <scope>NUCLEOTIDE SEQUENCE</scope>
    <source>
        <strain evidence="2">CFSAN008697</strain>
        <strain evidence="9">CFSAN030538</strain>
    </source>
</reference>
<evidence type="ECO:0000313" key="5">
    <source>
        <dbReference type="EMBL" id="HAB4467040.1"/>
    </source>
</evidence>
<gene>
    <name evidence="9" type="ORF">ABB53_008990</name>
    <name evidence="4" type="ORF">B4V94_23860</name>
    <name evidence="1" type="ORF">CNQ75_06050</name>
    <name evidence="3" type="ORF">DLB95_22435</name>
    <name evidence="7" type="ORF">G0D47_18765</name>
    <name evidence="8" type="ORF">G2974_21720</name>
    <name evidence="6" type="ORF">GB480_23665</name>
    <name evidence="5" type="ORF">GBZ04_20660</name>
    <name evidence="2" type="ORF">PG27_20890</name>
</gene>
<reference evidence="5" key="2">
    <citation type="journal article" date="2018" name="Genome Biol.">
        <title>SKESA: strategic k-mer extension for scrupulous assemblies.</title>
        <authorList>
            <person name="Souvorov A."/>
            <person name="Agarwala R."/>
            <person name="Lipman D.J."/>
        </authorList>
    </citation>
    <scope>NUCLEOTIDE SEQUENCE</scope>
    <source>
        <strain evidence="7">11-1391</strain>
        <strain evidence="5">Salmonella enterica</strain>
    </source>
</reference>
<organism evidence="1 10">
    <name type="scientific">Salmonella diarizonae</name>
    <dbReference type="NCBI Taxonomy" id="59204"/>
    <lineage>
        <taxon>Bacteria</taxon>
        <taxon>Pseudomonadati</taxon>
        <taxon>Pseudomonadota</taxon>
        <taxon>Gammaproteobacteria</taxon>
        <taxon>Enterobacterales</taxon>
        <taxon>Enterobacteriaceae</taxon>
        <taxon>Salmonella</taxon>
    </lineage>
</organism>
<dbReference type="AlphaFoldDB" id="A0A2I5HF09"/>
<dbReference type="Proteomes" id="UP000230639">
    <property type="component" value="Chromosome"/>
</dbReference>
<dbReference type="EMBL" id="AAMIRF010000076">
    <property type="protein sequence ID" value="EDH7458379.1"/>
    <property type="molecule type" value="Genomic_DNA"/>
</dbReference>
<dbReference type="EMBL" id="CP023345">
    <property type="protein sequence ID" value="ATW54136.1"/>
    <property type="molecule type" value="Genomic_DNA"/>
</dbReference>
<dbReference type="Proteomes" id="UP000839781">
    <property type="component" value="Unassembled WGS sequence"/>
</dbReference>
<reference evidence="9" key="7">
    <citation type="submission" date="2021-05" db="EMBL/GenBank/DDBJ databases">
        <title>Whole genome PacBio Sequel sequence of Salmonella enterica subsp. enterica.</title>
        <authorList>
            <person name="Hoffmann M."/>
            <person name="Balkey M."/>
            <person name="Luo Y."/>
        </authorList>
    </citation>
    <scope>NUCLEOTIDE SEQUENCE</scope>
    <source>
        <strain evidence="9">CFSAN030538</strain>
    </source>
</reference>
<dbReference type="RefSeq" id="WP_063390567.1">
    <property type="nucleotide sequence ID" value="NZ_CP011288.1"/>
</dbReference>
<evidence type="ECO:0000313" key="7">
    <source>
        <dbReference type="EMBL" id="HAC6766654.1"/>
    </source>
</evidence>
<evidence type="ECO:0000313" key="6">
    <source>
        <dbReference type="EMBL" id="HAB6341824.1"/>
    </source>
</evidence>
<evidence type="ECO:0000313" key="10">
    <source>
        <dbReference type="Proteomes" id="UP000230639"/>
    </source>
</evidence>
<dbReference type="EMBL" id="DAAGTH010000051">
    <property type="protein sequence ID" value="HAB4467040.1"/>
    <property type="molecule type" value="Genomic_DNA"/>
</dbReference>
<reference evidence="1 10" key="1">
    <citation type="submission" date="2017-09" db="EMBL/GenBank/DDBJ databases">
        <title>Complete genome of Salmonella enterica subsp. diarizonae isolated from stool of a patient with bacterial enteropathy.</title>
        <authorList>
            <person name="Zhou J."/>
            <person name="Chen Q."/>
            <person name="Guo L."/>
            <person name="Fan J."/>
        </authorList>
    </citation>
    <scope>NUCLEOTIDE SEQUENCE [LARGE SCALE GENOMIC DNA]</scope>
    <source>
        <strain evidence="1 10">HZS154</strain>
    </source>
</reference>
<evidence type="ECO:0000313" key="2">
    <source>
        <dbReference type="EMBL" id="EBP3695596.1"/>
    </source>
</evidence>
<evidence type="ECO:0000313" key="3">
    <source>
        <dbReference type="EMBL" id="ECJ4379907.1"/>
    </source>
</evidence>
<dbReference type="EMBL" id="DAAHJH010000036">
    <property type="protein sequence ID" value="HAB6341824.1"/>
    <property type="molecule type" value="Genomic_DNA"/>
</dbReference>
<reference evidence="3" key="3">
    <citation type="submission" date="2018-05" db="EMBL/GenBank/DDBJ databases">
        <authorList>
            <person name="Ashton P.M."/>
            <person name="Dallman T."/>
            <person name="Nair S."/>
            <person name="De Pinna E."/>
            <person name="Peters T."/>
            <person name="Grant K."/>
        </authorList>
    </citation>
    <scope>NUCLEOTIDE SEQUENCE [LARGE SCALE GENOMIC DNA]</scope>
    <source>
        <strain evidence="3">474878</strain>
    </source>
</reference>